<keyword evidence="4" id="KW-0274">FAD</keyword>
<dbReference type="InterPro" id="IPR044920">
    <property type="entry name" value="MnmG_C_subdom_sf"/>
</dbReference>
<dbReference type="GO" id="GO:0070899">
    <property type="term" value="P:mitochondrial tRNA wobble uridine modification"/>
    <property type="evidence" value="ECO:0007669"/>
    <property type="project" value="UniProtKB-ARBA"/>
</dbReference>
<comment type="caution">
    <text evidence="7">The sequence shown here is derived from an EMBL/GenBank/DDBJ whole genome shotgun (WGS) entry which is preliminary data.</text>
</comment>
<evidence type="ECO:0000313" key="8">
    <source>
        <dbReference type="Proteomes" id="UP000037460"/>
    </source>
</evidence>
<dbReference type="Gene3D" id="3.50.50.60">
    <property type="entry name" value="FAD/NAD(P)-binding domain"/>
    <property type="match status" value="2"/>
</dbReference>
<feature type="domain" description="tRNA uridine 5-carboxymethylaminomethyl modification enzyme C-terminal subdomain" evidence="6">
    <location>
        <begin position="552"/>
        <end position="623"/>
    </location>
</feature>
<accession>A0A0M0JJ83</accession>
<dbReference type="OrthoDB" id="3329at2759"/>
<dbReference type="FunFam" id="1.10.150.570:FF:000001">
    <property type="entry name" value="tRNA uridine 5-carboxymethylaminomethyl modification enzyme MnmG"/>
    <property type="match status" value="1"/>
</dbReference>
<reference evidence="8" key="1">
    <citation type="journal article" date="2015" name="PLoS Genet.">
        <title>Genome Sequence and Transcriptome Analyses of Chrysochromulina tobin: Metabolic Tools for Enhanced Algal Fitness in the Prominent Order Prymnesiales (Haptophyceae).</title>
        <authorList>
            <person name="Hovde B.T."/>
            <person name="Deodato C.R."/>
            <person name="Hunsperger H.M."/>
            <person name="Ryken S.A."/>
            <person name="Yost W."/>
            <person name="Jha R.K."/>
            <person name="Patterson J."/>
            <person name="Monnat R.J. Jr."/>
            <person name="Barlow S.B."/>
            <person name="Starkenburg S.R."/>
            <person name="Cattolico R.A."/>
        </authorList>
    </citation>
    <scope>NUCLEOTIDE SEQUENCE</scope>
    <source>
        <strain evidence="8">CCMP291</strain>
    </source>
</reference>
<dbReference type="InterPro" id="IPR036188">
    <property type="entry name" value="FAD/NAD-bd_sf"/>
</dbReference>
<name>A0A0M0JJ83_9EUKA</name>
<dbReference type="GO" id="GO:0050660">
    <property type="term" value="F:flavin adenine dinucleotide binding"/>
    <property type="evidence" value="ECO:0007669"/>
    <property type="project" value="InterPro"/>
</dbReference>
<evidence type="ECO:0000256" key="5">
    <source>
        <dbReference type="SAM" id="MobiDB-lite"/>
    </source>
</evidence>
<dbReference type="InterPro" id="IPR002218">
    <property type="entry name" value="MnmG-rel"/>
</dbReference>
<dbReference type="SMART" id="SM01228">
    <property type="entry name" value="GIDA_assoc_3"/>
    <property type="match status" value="1"/>
</dbReference>
<evidence type="ECO:0000256" key="1">
    <source>
        <dbReference type="ARBA" id="ARBA00001974"/>
    </source>
</evidence>
<comment type="cofactor">
    <cofactor evidence="1">
        <name>FAD</name>
        <dbReference type="ChEBI" id="CHEBI:57692"/>
    </cofactor>
</comment>
<evidence type="ECO:0000256" key="2">
    <source>
        <dbReference type="ARBA" id="ARBA00007653"/>
    </source>
</evidence>
<feature type="region of interest" description="Disordered" evidence="5">
    <location>
        <begin position="631"/>
        <end position="667"/>
    </location>
</feature>
<dbReference type="SUPFAM" id="SSF51905">
    <property type="entry name" value="FAD/NAD(P)-binding domain"/>
    <property type="match status" value="1"/>
</dbReference>
<dbReference type="Pfam" id="PF01134">
    <property type="entry name" value="GIDA"/>
    <property type="match status" value="1"/>
</dbReference>
<evidence type="ECO:0000256" key="4">
    <source>
        <dbReference type="ARBA" id="ARBA00022827"/>
    </source>
</evidence>
<dbReference type="InterPro" id="IPR040131">
    <property type="entry name" value="MnmG_N"/>
</dbReference>
<evidence type="ECO:0000256" key="3">
    <source>
        <dbReference type="ARBA" id="ARBA00022630"/>
    </source>
</evidence>
<dbReference type="EMBL" id="JWZX01002839">
    <property type="protein sequence ID" value="KOO26530.1"/>
    <property type="molecule type" value="Genomic_DNA"/>
</dbReference>
<dbReference type="GO" id="GO:0030488">
    <property type="term" value="P:tRNA methylation"/>
    <property type="evidence" value="ECO:0007669"/>
    <property type="project" value="TreeGrafter"/>
</dbReference>
<dbReference type="PANTHER" id="PTHR11806">
    <property type="entry name" value="GLUCOSE INHIBITED DIVISION PROTEIN A"/>
    <property type="match status" value="1"/>
</dbReference>
<dbReference type="InterPro" id="IPR047001">
    <property type="entry name" value="MnmG_C_subdom"/>
</dbReference>
<dbReference type="PANTHER" id="PTHR11806:SF0">
    <property type="entry name" value="PROTEIN MTO1 HOMOLOG, MITOCHONDRIAL"/>
    <property type="match status" value="1"/>
</dbReference>
<proteinExistence type="inferred from homology"/>
<keyword evidence="8" id="KW-1185">Reference proteome</keyword>
<dbReference type="InterPro" id="IPR026904">
    <property type="entry name" value="MnmG_C"/>
</dbReference>
<keyword evidence="3" id="KW-0285">Flavoprotein</keyword>
<dbReference type="GO" id="GO:0005739">
    <property type="term" value="C:mitochondrion"/>
    <property type="evidence" value="ECO:0007669"/>
    <property type="project" value="GOC"/>
</dbReference>
<dbReference type="AlphaFoldDB" id="A0A0M0JJ83"/>
<dbReference type="Pfam" id="PF13932">
    <property type="entry name" value="SAM_GIDA_C"/>
    <property type="match status" value="1"/>
</dbReference>
<evidence type="ECO:0000313" key="7">
    <source>
        <dbReference type="EMBL" id="KOO26530.1"/>
    </source>
</evidence>
<dbReference type="Gene3D" id="1.10.150.570">
    <property type="entry name" value="GidA associated domain, C-terminal subdomain"/>
    <property type="match status" value="1"/>
</dbReference>
<protein>
    <submittedName>
        <fullName evidence="7">tRNA uridine 5-carboxymethylaminomethyl modification enzyme</fullName>
    </submittedName>
</protein>
<feature type="compositionally biased region" description="Polar residues" evidence="5">
    <location>
        <begin position="631"/>
        <end position="641"/>
    </location>
</feature>
<gene>
    <name evidence="7" type="ORF">Ctob_010817</name>
</gene>
<evidence type="ECO:0000259" key="6">
    <source>
        <dbReference type="SMART" id="SM01228"/>
    </source>
</evidence>
<organism evidence="7 8">
    <name type="scientific">Chrysochromulina tobinii</name>
    <dbReference type="NCBI Taxonomy" id="1460289"/>
    <lineage>
        <taxon>Eukaryota</taxon>
        <taxon>Haptista</taxon>
        <taxon>Haptophyta</taxon>
        <taxon>Prymnesiophyceae</taxon>
        <taxon>Prymnesiales</taxon>
        <taxon>Chrysochromulinaceae</taxon>
        <taxon>Chrysochromulina</taxon>
    </lineage>
</organism>
<dbReference type="Proteomes" id="UP000037460">
    <property type="component" value="Unassembled WGS sequence"/>
</dbReference>
<comment type="similarity">
    <text evidence="2">Belongs to the MnmG family.</text>
</comment>
<sequence length="667" mass="70232">MSCNPSIGGVGKGHLVCEIDALDGLMARCADEAGIHFRVLNRSRGPAVRGPRAQADRELYKAAMQRAISGCPNLRVVEAAVDDLLFEGESGCGAGGGSSAVVAGVRTAAGEQLRARSVVLTAGTFLRGRVHIGRLSRPAGRYVRNSLTGDVEAPTVGLAATLERLGLPLARLKTGTPPRLDGTTIDWAHPELAPIAPSLVTCVKTATNPRTHELVRASRAKLPLYESGEGEGLGPRYCPSLHVKVARFPDRPMHVVWLEPEGLDTDTVYPNGLSGAFDEATQQQVINTIAGLERARIMQPGYDVEYDYVDPRVLHRTLEVRTCAGLYLAGQIIGTTGYEEAASLGLLAGINAARRSLGGALGIVGAGSSGRFVAPFVVSRDQGYLGVLVDDLVGRGTQEPYRMFTSRAEYRLLLRADNADARLTELGAAAGVVSDARLAAWHSKRKAIEMGERTLHSTTLPAAVWASAGAPVQPGHPRTAAQVLALANVSLADVEGWVASATRPATQPAAARARASIEVDVTGEGEVAAVDAGAAPPPLVERVARETVEVSLKYSEPLTLQRRSIARVERSAARALPDDLDYHALTALSNEEAQKLSEVRPRTLQEASAISGVTPAGLAAVLIALQRHSAPNESDSWQSAASAEKQRRKATARAAARAQSGGGATAE</sequence>